<accession>A0A9P7UDG2</accession>
<dbReference type="EMBL" id="JAESDN010000004">
    <property type="protein sequence ID" value="KAG7051663.1"/>
    <property type="molecule type" value="Genomic_DNA"/>
</dbReference>
<evidence type="ECO:0000256" key="1">
    <source>
        <dbReference type="SAM" id="MobiDB-lite"/>
    </source>
</evidence>
<evidence type="ECO:0000313" key="3">
    <source>
        <dbReference type="Proteomes" id="UP000699042"/>
    </source>
</evidence>
<comment type="caution">
    <text evidence="2">The sequence shown here is derived from an EMBL/GenBank/DDBJ whole genome shotgun (WGS) entry which is preliminary data.</text>
</comment>
<reference evidence="2" key="1">
    <citation type="submission" date="2021-05" db="EMBL/GenBank/DDBJ databases">
        <title>Comparative genomics of three Colletotrichum scovillei strains and genetic complementation revealed genes involved fungal growth and virulence on chili pepper.</title>
        <authorList>
            <person name="Hsieh D.-K."/>
            <person name="Chuang S.-C."/>
            <person name="Chen C.-Y."/>
            <person name="Chao Y.-T."/>
            <person name="Lu M.-Y.J."/>
            <person name="Lee M.-H."/>
            <person name="Shih M.-C."/>
        </authorList>
    </citation>
    <scope>NUCLEOTIDE SEQUENCE</scope>
    <source>
        <strain evidence="2">Coll-153</strain>
    </source>
</reference>
<dbReference type="Proteomes" id="UP000699042">
    <property type="component" value="Unassembled WGS sequence"/>
</dbReference>
<organism evidence="2 3">
    <name type="scientific">Colletotrichum scovillei</name>
    <dbReference type="NCBI Taxonomy" id="1209932"/>
    <lineage>
        <taxon>Eukaryota</taxon>
        <taxon>Fungi</taxon>
        <taxon>Dikarya</taxon>
        <taxon>Ascomycota</taxon>
        <taxon>Pezizomycotina</taxon>
        <taxon>Sordariomycetes</taxon>
        <taxon>Hypocreomycetidae</taxon>
        <taxon>Glomerellales</taxon>
        <taxon>Glomerellaceae</taxon>
        <taxon>Colletotrichum</taxon>
        <taxon>Colletotrichum acutatum species complex</taxon>
    </lineage>
</organism>
<sequence>SVYIFQHANHRPLDIDWLLLRIPQLASLRLSFVGGHLMILLSLYRGSPKASSAEEAMGADGELGLARCLWQFPLTICSRPAVDFVFSCSRSHPPRPRCHSDVDRCAGWESRCSNARIRGDIGGTDSPAGLRSTPRKPRKRDHGPCF</sequence>
<feature type="region of interest" description="Disordered" evidence="1">
    <location>
        <begin position="119"/>
        <end position="146"/>
    </location>
</feature>
<feature type="compositionally biased region" description="Basic residues" evidence="1">
    <location>
        <begin position="133"/>
        <end position="146"/>
    </location>
</feature>
<feature type="non-terminal residue" evidence="2">
    <location>
        <position position="1"/>
    </location>
</feature>
<protein>
    <submittedName>
        <fullName evidence="2">Uncharacterized protein</fullName>
    </submittedName>
</protein>
<keyword evidence="3" id="KW-1185">Reference proteome</keyword>
<evidence type="ECO:0000313" key="2">
    <source>
        <dbReference type="EMBL" id="KAG7051663.1"/>
    </source>
</evidence>
<dbReference type="AlphaFoldDB" id="A0A9P7UDG2"/>
<proteinExistence type="predicted"/>
<name>A0A9P7UDG2_9PEZI</name>
<gene>
    <name evidence="2" type="ORF">JMJ77_002280</name>
</gene>